<dbReference type="CDD" id="cd05198">
    <property type="entry name" value="formate_dh_like"/>
    <property type="match status" value="1"/>
</dbReference>
<dbReference type="AlphaFoldDB" id="A0A9J6NZG1"/>
<keyword evidence="8" id="KW-1185">Reference proteome</keyword>
<feature type="domain" description="D-isomer specific 2-hydroxyacid dehydrogenase NAD-binding" evidence="6">
    <location>
        <begin position="145"/>
        <end position="313"/>
    </location>
</feature>
<evidence type="ECO:0000259" key="6">
    <source>
        <dbReference type="Pfam" id="PF02826"/>
    </source>
</evidence>
<dbReference type="InterPro" id="IPR006140">
    <property type="entry name" value="D-isomer_DH_NAD-bd"/>
</dbReference>
<proteinExistence type="inferred from homology"/>
<evidence type="ECO:0000313" key="8">
    <source>
        <dbReference type="Proteomes" id="UP001056429"/>
    </source>
</evidence>
<reference evidence="7" key="2">
    <citation type="submission" date="2021-04" db="EMBL/GenBank/DDBJ databases">
        <authorList>
            <person name="Dong X."/>
        </authorList>
    </citation>
    <scope>NUCLEOTIDE SEQUENCE</scope>
    <source>
        <strain evidence="7">ZWT</strain>
    </source>
</reference>
<dbReference type="RefSeq" id="WP_250857855.1">
    <property type="nucleotide sequence ID" value="NZ_JAGSOJ010000001.1"/>
</dbReference>
<dbReference type="PROSITE" id="PS00065">
    <property type="entry name" value="D_2_HYDROXYACID_DH_1"/>
    <property type="match status" value="1"/>
</dbReference>
<dbReference type="Pfam" id="PF02826">
    <property type="entry name" value="2-Hacid_dh_C"/>
    <property type="match status" value="1"/>
</dbReference>
<protein>
    <submittedName>
        <fullName evidence="7">Uncharacterized protein</fullName>
    </submittedName>
</protein>
<dbReference type="InterPro" id="IPR006139">
    <property type="entry name" value="D-isomer_2_OHA_DH_cat_dom"/>
</dbReference>
<dbReference type="GO" id="GO:0051287">
    <property type="term" value="F:NAD binding"/>
    <property type="evidence" value="ECO:0007669"/>
    <property type="project" value="InterPro"/>
</dbReference>
<keyword evidence="3" id="KW-0520">NAD</keyword>
<evidence type="ECO:0000256" key="1">
    <source>
        <dbReference type="ARBA" id="ARBA00005854"/>
    </source>
</evidence>
<dbReference type="PANTHER" id="PTHR43761">
    <property type="entry name" value="D-ISOMER SPECIFIC 2-HYDROXYACID DEHYDROGENASE FAMILY PROTEIN (AFU_ORTHOLOGUE AFUA_1G13630)"/>
    <property type="match status" value="1"/>
</dbReference>
<dbReference type="EMBL" id="JAGSOJ010000001">
    <property type="protein sequence ID" value="MCM1988989.1"/>
    <property type="molecule type" value="Genomic_DNA"/>
</dbReference>
<comment type="similarity">
    <text evidence="1 4">Belongs to the D-isomer specific 2-hydroxyacid dehydrogenase family.</text>
</comment>
<dbReference type="InterPro" id="IPR029752">
    <property type="entry name" value="D-isomer_DH_CS1"/>
</dbReference>
<gene>
    <name evidence="7" type="ORF">KDK92_04490</name>
</gene>
<evidence type="ECO:0000259" key="5">
    <source>
        <dbReference type="Pfam" id="PF00389"/>
    </source>
</evidence>
<dbReference type="Proteomes" id="UP001056429">
    <property type="component" value="Unassembled WGS sequence"/>
</dbReference>
<evidence type="ECO:0000313" key="7">
    <source>
        <dbReference type="EMBL" id="MCM1988989.1"/>
    </source>
</evidence>
<dbReference type="SUPFAM" id="SSF51735">
    <property type="entry name" value="NAD(P)-binding Rossmann-fold domains"/>
    <property type="match status" value="1"/>
</dbReference>
<dbReference type="PANTHER" id="PTHR43761:SF1">
    <property type="entry name" value="D-ISOMER SPECIFIC 2-HYDROXYACID DEHYDROGENASE CATALYTIC DOMAIN-CONTAINING PROTEIN-RELATED"/>
    <property type="match status" value="1"/>
</dbReference>
<evidence type="ECO:0000256" key="2">
    <source>
        <dbReference type="ARBA" id="ARBA00023002"/>
    </source>
</evidence>
<dbReference type="SUPFAM" id="SSF52283">
    <property type="entry name" value="Formate/glycerate dehydrogenase catalytic domain-like"/>
    <property type="match status" value="1"/>
</dbReference>
<dbReference type="InterPro" id="IPR050418">
    <property type="entry name" value="D-iso_2-hydroxyacid_DH_PdxB"/>
</dbReference>
<dbReference type="GO" id="GO:0016616">
    <property type="term" value="F:oxidoreductase activity, acting on the CH-OH group of donors, NAD or NADP as acceptor"/>
    <property type="evidence" value="ECO:0007669"/>
    <property type="project" value="InterPro"/>
</dbReference>
<name>A0A9J6NZG1_9CLOT</name>
<dbReference type="Pfam" id="PF00389">
    <property type="entry name" value="2-Hacid_dh"/>
    <property type="match status" value="1"/>
</dbReference>
<reference evidence="7" key="1">
    <citation type="journal article" date="2021" name="mSystems">
        <title>Bacteria and Archaea Synergistically Convert Glycine Betaine to Biogenic Methane in the Formosa Cold Seep of the South China Sea.</title>
        <authorList>
            <person name="Li L."/>
            <person name="Zhang W."/>
            <person name="Zhang S."/>
            <person name="Song L."/>
            <person name="Sun Q."/>
            <person name="Zhang H."/>
            <person name="Xiang H."/>
            <person name="Dong X."/>
        </authorList>
    </citation>
    <scope>NUCLEOTIDE SEQUENCE</scope>
    <source>
        <strain evidence="7">ZWT</strain>
    </source>
</reference>
<dbReference type="InterPro" id="IPR036291">
    <property type="entry name" value="NAD(P)-bd_dom_sf"/>
</dbReference>
<comment type="caution">
    <text evidence="7">The sequence shown here is derived from an EMBL/GenBank/DDBJ whole genome shotgun (WGS) entry which is preliminary data.</text>
</comment>
<feature type="domain" description="D-isomer specific 2-hydroxyacid dehydrogenase catalytic" evidence="5">
    <location>
        <begin position="45"/>
        <end position="339"/>
    </location>
</feature>
<accession>A0A9J6NZG1</accession>
<evidence type="ECO:0000256" key="4">
    <source>
        <dbReference type="RuleBase" id="RU003719"/>
    </source>
</evidence>
<keyword evidence="2 4" id="KW-0560">Oxidoreductase</keyword>
<evidence type="ECO:0000256" key="3">
    <source>
        <dbReference type="ARBA" id="ARBA00023027"/>
    </source>
</evidence>
<sequence>MRRFNINTENNLNYKEIEYKNITEYDGTRKKKGVIISAQGEKSFSKEQVDKLRTVMDVEFKTQAGSATRSEFIEMARDAEILAITRRPLKDIDSELIDSLPKLESLAVYTTGCEWIDVDHLNKKGIKLSYLPHYATTPVAEHTLACMLLMGRRIHLSSDKIKNTIPQSISLRGWDLKGKKLGIVGFGRIGQEVAKLSNAFGMNITYYDPIKTPSDIAEYESYSSLLSTSDVIAVTCSKVRNAPPIISYNELSLIKKGCYIINTARADLVDNEAILESLNTKHLSGYTVDDEVAPLADEHLADYGRVYQTGHTAWYSTEAIERGTEEWTNNIVALAKGINRNLFNERVLINE</sequence>
<organism evidence="7 8">
    <name type="scientific">Oceanirhabdus seepicola</name>
    <dbReference type="NCBI Taxonomy" id="2828781"/>
    <lineage>
        <taxon>Bacteria</taxon>
        <taxon>Bacillati</taxon>
        <taxon>Bacillota</taxon>
        <taxon>Clostridia</taxon>
        <taxon>Eubacteriales</taxon>
        <taxon>Clostridiaceae</taxon>
        <taxon>Oceanirhabdus</taxon>
    </lineage>
</organism>
<dbReference type="Gene3D" id="3.40.50.720">
    <property type="entry name" value="NAD(P)-binding Rossmann-like Domain"/>
    <property type="match status" value="2"/>
</dbReference>